<sequence length="125" mass="13883">MNKAILLGHVGADPQEYTFANGAKIASFSLATSRRYKDGSGNIVEQTSWHKVKFTGEQADKIMRIVKKSACVQVDGSIRYDTFTNKEGVEVHTTSIQGETIRIIAFPKRETTEGAKEEKEATEEE</sequence>
<dbReference type="Proteomes" id="UP001140066">
    <property type="component" value="Unassembled WGS sequence"/>
</dbReference>
<accession>A0ACC1KGC9</accession>
<organism evidence="1 2">
    <name type="scientific">Coemansia linderi</name>
    <dbReference type="NCBI Taxonomy" id="2663919"/>
    <lineage>
        <taxon>Eukaryota</taxon>
        <taxon>Fungi</taxon>
        <taxon>Fungi incertae sedis</taxon>
        <taxon>Zoopagomycota</taxon>
        <taxon>Kickxellomycotina</taxon>
        <taxon>Kickxellomycetes</taxon>
        <taxon>Kickxellales</taxon>
        <taxon>Kickxellaceae</taxon>
        <taxon>Coemansia</taxon>
    </lineage>
</organism>
<proteinExistence type="predicted"/>
<reference evidence="1" key="1">
    <citation type="submission" date="2022-07" db="EMBL/GenBank/DDBJ databases">
        <title>Phylogenomic reconstructions and comparative analyses of Kickxellomycotina fungi.</title>
        <authorList>
            <person name="Reynolds N.K."/>
            <person name="Stajich J.E."/>
            <person name="Barry K."/>
            <person name="Grigoriev I.V."/>
            <person name="Crous P."/>
            <person name="Smith M.E."/>
        </authorList>
    </citation>
    <scope>NUCLEOTIDE SEQUENCE</scope>
    <source>
        <strain evidence="1">BCRC 34191</strain>
    </source>
</reference>
<keyword evidence="2" id="KW-1185">Reference proteome</keyword>
<evidence type="ECO:0000313" key="1">
    <source>
        <dbReference type="EMBL" id="KAJ2789659.1"/>
    </source>
</evidence>
<evidence type="ECO:0000313" key="2">
    <source>
        <dbReference type="Proteomes" id="UP001140066"/>
    </source>
</evidence>
<protein>
    <submittedName>
        <fullName evidence="1">Uncharacterized protein</fullName>
    </submittedName>
</protein>
<name>A0ACC1KGC9_9FUNG</name>
<dbReference type="EMBL" id="JANBUK010000520">
    <property type="protein sequence ID" value="KAJ2789659.1"/>
    <property type="molecule type" value="Genomic_DNA"/>
</dbReference>
<comment type="caution">
    <text evidence="1">The sequence shown here is derived from an EMBL/GenBank/DDBJ whole genome shotgun (WGS) entry which is preliminary data.</text>
</comment>
<gene>
    <name evidence="1" type="ORF">GGI18_002275</name>
</gene>